<dbReference type="NCBIfam" id="TIGR00219">
    <property type="entry name" value="mreC"/>
    <property type="match status" value="1"/>
</dbReference>
<dbReference type="PIRSF" id="PIRSF038471">
    <property type="entry name" value="MreC"/>
    <property type="match status" value="1"/>
</dbReference>
<dbReference type="Gene3D" id="2.40.10.350">
    <property type="entry name" value="Rod shape-determining protein MreC, domain 2"/>
    <property type="match status" value="1"/>
</dbReference>
<protein>
    <recommendedName>
        <fullName evidence="2 5">Cell shape-determining protein MreC</fullName>
    </recommendedName>
    <alternativeName>
        <fullName evidence="4 5">Cell shape protein MreC</fullName>
    </alternativeName>
</protein>
<evidence type="ECO:0000259" key="6">
    <source>
        <dbReference type="Pfam" id="PF04085"/>
    </source>
</evidence>
<dbReference type="EMBL" id="JBHTCA010000007">
    <property type="protein sequence ID" value="MFC7409517.1"/>
    <property type="molecule type" value="Genomic_DNA"/>
</dbReference>
<gene>
    <name evidence="7" type="primary">mreC</name>
    <name evidence="7" type="ORF">ACFQPB_11660</name>
</gene>
<evidence type="ECO:0000256" key="5">
    <source>
        <dbReference type="PIRNR" id="PIRNR038471"/>
    </source>
</evidence>
<comment type="similarity">
    <text evidence="1 5">Belongs to the MreC family.</text>
</comment>
<keyword evidence="3 5" id="KW-0133">Cell shape</keyword>
<dbReference type="InterPro" id="IPR042177">
    <property type="entry name" value="Cell/Rod_1"/>
</dbReference>
<evidence type="ECO:0000256" key="4">
    <source>
        <dbReference type="ARBA" id="ARBA00032089"/>
    </source>
</evidence>
<accession>A0ABW2QLJ0</accession>
<evidence type="ECO:0000313" key="8">
    <source>
        <dbReference type="Proteomes" id="UP001596501"/>
    </source>
</evidence>
<evidence type="ECO:0000256" key="1">
    <source>
        <dbReference type="ARBA" id="ARBA00009369"/>
    </source>
</evidence>
<proteinExistence type="inferred from homology"/>
<evidence type="ECO:0000313" key="7">
    <source>
        <dbReference type="EMBL" id="MFC7409517.1"/>
    </source>
</evidence>
<organism evidence="7 8">
    <name type="scientific">Hydrogenophaga atypica</name>
    <dbReference type="NCBI Taxonomy" id="249409"/>
    <lineage>
        <taxon>Bacteria</taxon>
        <taxon>Pseudomonadati</taxon>
        <taxon>Pseudomonadota</taxon>
        <taxon>Betaproteobacteria</taxon>
        <taxon>Burkholderiales</taxon>
        <taxon>Comamonadaceae</taxon>
        <taxon>Hydrogenophaga</taxon>
    </lineage>
</organism>
<name>A0ABW2QLJ0_9BURK</name>
<dbReference type="InterPro" id="IPR055342">
    <property type="entry name" value="MreC_beta-barrel_core"/>
</dbReference>
<comment type="caution">
    <text evidence="7">The sequence shown here is derived from an EMBL/GenBank/DDBJ whole genome shotgun (WGS) entry which is preliminary data.</text>
</comment>
<reference evidence="8" key="1">
    <citation type="journal article" date="2019" name="Int. J. Syst. Evol. Microbiol.">
        <title>The Global Catalogue of Microorganisms (GCM) 10K type strain sequencing project: providing services to taxonomists for standard genome sequencing and annotation.</title>
        <authorList>
            <consortium name="The Broad Institute Genomics Platform"/>
            <consortium name="The Broad Institute Genome Sequencing Center for Infectious Disease"/>
            <person name="Wu L."/>
            <person name="Ma J."/>
        </authorList>
    </citation>
    <scope>NUCLEOTIDE SEQUENCE [LARGE SCALE GENOMIC DNA]</scope>
    <source>
        <strain evidence="8">CGMCC 1.12371</strain>
    </source>
</reference>
<evidence type="ECO:0000256" key="2">
    <source>
        <dbReference type="ARBA" id="ARBA00013855"/>
    </source>
</evidence>
<evidence type="ECO:0000256" key="3">
    <source>
        <dbReference type="ARBA" id="ARBA00022960"/>
    </source>
</evidence>
<dbReference type="Pfam" id="PF04085">
    <property type="entry name" value="MreC"/>
    <property type="match status" value="1"/>
</dbReference>
<sequence length="299" mass="31540">MPLGTLDRTPPPFFKQGPSALSKLTVLSAVAIALMVVDARFKLAEPVRSGVATVIYPLQWLVMQPVKGASLVAGYFTSLQAAQNKQTEATEALARQAMRAAQVELLALENQRLRELLGIQQRLATPSHGAQVLYDAGDPYTRKVMIDRGTAQGVAAGAPVLDGHGVLGQVTRVYPLNAEVTLLTDRSQAISVINTRTGVRSLAYGMPGTGTSGLELRFIATHTDIEEGDLLSTSGVDGVYPSGLPVARVTRVERETSAAFAHIEAEPVAHMDAAVHVLVLQLPPASPEPGAAATKGGRP</sequence>
<dbReference type="RefSeq" id="WP_382223357.1">
    <property type="nucleotide sequence ID" value="NZ_JBHTCA010000007.1"/>
</dbReference>
<dbReference type="PANTHER" id="PTHR34138">
    <property type="entry name" value="CELL SHAPE-DETERMINING PROTEIN MREC"/>
    <property type="match status" value="1"/>
</dbReference>
<dbReference type="PANTHER" id="PTHR34138:SF1">
    <property type="entry name" value="CELL SHAPE-DETERMINING PROTEIN MREC"/>
    <property type="match status" value="1"/>
</dbReference>
<dbReference type="Proteomes" id="UP001596501">
    <property type="component" value="Unassembled WGS sequence"/>
</dbReference>
<keyword evidence="8" id="KW-1185">Reference proteome</keyword>
<dbReference type="InterPro" id="IPR007221">
    <property type="entry name" value="MreC"/>
</dbReference>
<feature type="domain" description="Rod shape-determining protein MreC beta-barrel core" evidence="6">
    <location>
        <begin position="132"/>
        <end position="281"/>
    </location>
</feature>
<dbReference type="Gene3D" id="2.40.10.340">
    <property type="entry name" value="Rod shape-determining protein MreC, domain 1"/>
    <property type="match status" value="1"/>
</dbReference>
<dbReference type="InterPro" id="IPR042175">
    <property type="entry name" value="Cell/Rod_MreC_2"/>
</dbReference>
<comment type="function">
    <text evidence="5">Involved in formation and maintenance of cell shape.</text>
</comment>